<dbReference type="EMBL" id="DTBD01000073">
    <property type="protein sequence ID" value="HGQ65198.1"/>
    <property type="molecule type" value="Genomic_DNA"/>
</dbReference>
<dbReference type="Pfam" id="PF04951">
    <property type="entry name" value="Peptidase_M55"/>
    <property type="match status" value="1"/>
</dbReference>
<dbReference type="InterPro" id="IPR027476">
    <property type="entry name" value="DppA_N"/>
</dbReference>
<evidence type="ECO:0000313" key="1">
    <source>
        <dbReference type="EMBL" id="HGQ36233.1"/>
    </source>
</evidence>
<dbReference type="Gene3D" id="3.30.1360.130">
    <property type="entry name" value="Dipeptide transport protein"/>
    <property type="match status" value="1"/>
</dbReference>
<organism evidence="2">
    <name type="scientific">Ignisphaera aggregans</name>
    <dbReference type="NCBI Taxonomy" id="334771"/>
    <lineage>
        <taxon>Archaea</taxon>
        <taxon>Thermoproteota</taxon>
        <taxon>Thermoprotei</taxon>
        <taxon>Desulfurococcales</taxon>
        <taxon>Desulfurococcaceae</taxon>
        <taxon>Ignisphaera</taxon>
    </lineage>
</organism>
<dbReference type="EMBL" id="DTCK01000039">
    <property type="protein sequence ID" value="HGQ36233.1"/>
    <property type="molecule type" value="Genomic_DNA"/>
</dbReference>
<dbReference type="InterPro" id="IPR007035">
    <property type="entry name" value="Peptidase_M55"/>
</dbReference>
<dbReference type="SUPFAM" id="SSF63992">
    <property type="entry name" value="Dipeptide transport protein"/>
    <property type="match status" value="1"/>
</dbReference>
<evidence type="ECO:0000313" key="2">
    <source>
        <dbReference type="EMBL" id="HGQ65198.1"/>
    </source>
</evidence>
<protein>
    <submittedName>
        <fullName evidence="2">Peptide transporter</fullName>
    </submittedName>
</protein>
<gene>
    <name evidence="2" type="ORF">ENU08_08150</name>
    <name evidence="1" type="ORF">ENU41_06110</name>
</gene>
<dbReference type="AlphaFoldDB" id="A0A7C4JKI5"/>
<accession>A0A7C4JKI5</accession>
<dbReference type="Gene3D" id="3.40.50.10780">
    <property type="entry name" value="Dipeptide transport protein"/>
    <property type="match status" value="1"/>
</dbReference>
<dbReference type="InterPro" id="IPR036177">
    <property type="entry name" value="Peptidase_M55_sf"/>
</dbReference>
<name>A0A7C4JKI5_9CREN</name>
<reference evidence="2" key="1">
    <citation type="journal article" date="2020" name="mSystems">
        <title>Genome- and Community-Level Interaction Insights into Carbon Utilization and Element Cycling Functions of Hydrothermarchaeota in Hydrothermal Sediment.</title>
        <authorList>
            <person name="Zhou Z."/>
            <person name="Liu Y."/>
            <person name="Xu W."/>
            <person name="Pan J."/>
            <person name="Luo Z.H."/>
            <person name="Li M."/>
        </authorList>
    </citation>
    <scope>NUCLEOTIDE SEQUENCE [LARGE SCALE GENOMIC DNA]</scope>
    <source>
        <strain evidence="2">SpSt-637</strain>
        <strain evidence="1">SpSt-667</strain>
    </source>
</reference>
<comment type="caution">
    <text evidence="2">The sequence shown here is derived from an EMBL/GenBank/DDBJ whole genome shotgun (WGS) entry which is preliminary data.</text>
</comment>
<dbReference type="PIRSF" id="PIRSF015853">
    <property type="entry name" value="Pep_DppA"/>
    <property type="match status" value="1"/>
</dbReference>
<sequence>MKVYVSVDLEGMPYIVSPEHLGIKGSLFNEARRITTKITVYVVEVLHRLGFDEVIVADSHGSMVTIDVENLPEYVYVVRGWPRPMSMIVGVEKTDAAVFLGYHAKAGAPKATFDHTFSSAKIDSIEVNGVEVSEYIFNAYIAGHYNVPVILVAGDKALIEGDVAKYSPWVKGVIFKEALSRYSCISPSFSKILNDLEKSLEESVKKFKKGEIPPIKAKYPLEVKVRFLSTEMVDAAELLGFVERIDGKTIKFVSRDVVEAYKILDLILLANPRPQV</sequence>
<proteinExistence type="predicted"/>